<feature type="signal peptide" evidence="2">
    <location>
        <begin position="1"/>
        <end position="26"/>
    </location>
</feature>
<proteinExistence type="predicted"/>
<organism evidence="3">
    <name type="scientific">Pyrodinium bahamense</name>
    <dbReference type="NCBI Taxonomy" id="73915"/>
    <lineage>
        <taxon>Eukaryota</taxon>
        <taxon>Sar</taxon>
        <taxon>Alveolata</taxon>
        <taxon>Dinophyceae</taxon>
        <taxon>Gonyaulacales</taxon>
        <taxon>Pyrocystaceae</taxon>
        <taxon>Pyrodinium</taxon>
    </lineage>
</organism>
<evidence type="ECO:0000256" key="1">
    <source>
        <dbReference type="SAM" id="MobiDB-lite"/>
    </source>
</evidence>
<keyword evidence="2" id="KW-0732">Signal</keyword>
<accession>A0A7S0AGT4</accession>
<feature type="chain" id="PRO_5031302758" evidence="2">
    <location>
        <begin position="27"/>
        <end position="215"/>
    </location>
</feature>
<feature type="region of interest" description="Disordered" evidence="1">
    <location>
        <begin position="164"/>
        <end position="192"/>
    </location>
</feature>
<name>A0A7S0AGT4_9DINO</name>
<evidence type="ECO:0000256" key="2">
    <source>
        <dbReference type="SAM" id="SignalP"/>
    </source>
</evidence>
<sequence length="215" mass="22347">MIVASGHAGLLTAALGVLWDIVTAGASDPCFAVQSFGHGFDVVVGGGDDALTGAPPRLEAGNLVVQVECDAGCTRADFRPRVREHGSRGGLCAVWLELEAEAAQCTAGFPRRTSQEVRVPLPAGAHNCSTLLFAFPPGQRYEYFRLTDPAVPGAALAPWIAAQEPEEGTGEAAEPEATEAEPTHSATPEERQCAARRLVSACASCSPAAARGPRQ</sequence>
<gene>
    <name evidence="3" type="ORF">PBAH0796_LOCUS16364</name>
</gene>
<feature type="compositionally biased region" description="Acidic residues" evidence="1">
    <location>
        <begin position="164"/>
        <end position="179"/>
    </location>
</feature>
<dbReference type="EMBL" id="HBEG01027020">
    <property type="protein sequence ID" value="CAD8363429.1"/>
    <property type="molecule type" value="Transcribed_RNA"/>
</dbReference>
<evidence type="ECO:0000313" key="3">
    <source>
        <dbReference type="EMBL" id="CAD8363429.1"/>
    </source>
</evidence>
<reference evidence="3" key="1">
    <citation type="submission" date="2021-01" db="EMBL/GenBank/DDBJ databases">
        <authorList>
            <person name="Corre E."/>
            <person name="Pelletier E."/>
            <person name="Niang G."/>
            <person name="Scheremetjew M."/>
            <person name="Finn R."/>
            <person name="Kale V."/>
            <person name="Holt S."/>
            <person name="Cochrane G."/>
            <person name="Meng A."/>
            <person name="Brown T."/>
            <person name="Cohen L."/>
        </authorList>
    </citation>
    <scope>NUCLEOTIDE SEQUENCE</scope>
    <source>
        <strain evidence="3">Pbaha01</strain>
    </source>
</reference>
<dbReference type="AlphaFoldDB" id="A0A7S0AGT4"/>
<protein>
    <submittedName>
        <fullName evidence="3">Uncharacterized protein</fullName>
    </submittedName>
</protein>